<evidence type="ECO:0000256" key="1">
    <source>
        <dbReference type="ARBA" id="ARBA00023015"/>
    </source>
</evidence>
<dbReference type="GO" id="GO:0005829">
    <property type="term" value="C:cytosol"/>
    <property type="evidence" value="ECO:0007669"/>
    <property type="project" value="TreeGrafter"/>
</dbReference>
<organism evidence="4 5">
    <name type="scientific">Burkholderia ubonensis</name>
    <dbReference type="NCBI Taxonomy" id="101571"/>
    <lineage>
        <taxon>Bacteria</taxon>
        <taxon>Pseudomonadati</taxon>
        <taxon>Pseudomonadota</taxon>
        <taxon>Betaproteobacteria</taxon>
        <taxon>Burkholderiales</taxon>
        <taxon>Burkholderiaceae</taxon>
        <taxon>Burkholderia</taxon>
        <taxon>Burkholderia cepacia complex</taxon>
    </lineage>
</organism>
<dbReference type="InterPro" id="IPR014710">
    <property type="entry name" value="RmlC-like_jellyroll"/>
</dbReference>
<evidence type="ECO:0000256" key="3">
    <source>
        <dbReference type="ARBA" id="ARBA00023163"/>
    </source>
</evidence>
<dbReference type="Pfam" id="PF00027">
    <property type="entry name" value="cNMP_binding"/>
    <property type="match status" value="1"/>
</dbReference>
<dbReference type="PANTHER" id="PTHR24567:SF74">
    <property type="entry name" value="HTH-TYPE TRANSCRIPTIONAL REGULATOR ARCR"/>
    <property type="match status" value="1"/>
</dbReference>
<reference evidence="4 5" key="1">
    <citation type="submission" date="2015-11" db="EMBL/GenBank/DDBJ databases">
        <title>Expanding the genomic diversity of Burkholderia species for the development of highly accurate diagnostics.</title>
        <authorList>
            <person name="Sahl J."/>
            <person name="Keim P."/>
            <person name="Wagner D."/>
        </authorList>
    </citation>
    <scope>NUCLEOTIDE SEQUENCE [LARGE SCALE GENOMIC DNA]</scope>
    <source>
        <strain evidence="4 5">RF32-BP4</strain>
    </source>
</reference>
<dbReference type="Gene3D" id="2.60.120.10">
    <property type="entry name" value="Jelly Rolls"/>
    <property type="match status" value="1"/>
</dbReference>
<dbReference type="AlphaFoldDB" id="A0A102KTT3"/>
<dbReference type="GO" id="GO:0003677">
    <property type="term" value="F:DNA binding"/>
    <property type="evidence" value="ECO:0007669"/>
    <property type="project" value="UniProtKB-KW"/>
</dbReference>
<proteinExistence type="predicted"/>
<dbReference type="InterPro" id="IPR018490">
    <property type="entry name" value="cNMP-bd_dom_sf"/>
</dbReference>
<dbReference type="EMBL" id="LOTN01000051">
    <property type="protein sequence ID" value="KUZ85921.1"/>
    <property type="molecule type" value="Genomic_DNA"/>
</dbReference>
<dbReference type="Proteomes" id="UP000065521">
    <property type="component" value="Unassembled WGS sequence"/>
</dbReference>
<evidence type="ECO:0000256" key="2">
    <source>
        <dbReference type="ARBA" id="ARBA00023125"/>
    </source>
</evidence>
<evidence type="ECO:0000313" key="4">
    <source>
        <dbReference type="EMBL" id="KUZ85921.1"/>
    </source>
</evidence>
<dbReference type="Gene3D" id="1.10.10.10">
    <property type="entry name" value="Winged helix-like DNA-binding domain superfamily/Winged helix DNA-binding domain"/>
    <property type="match status" value="1"/>
</dbReference>
<dbReference type="InterPro" id="IPR036390">
    <property type="entry name" value="WH_DNA-bd_sf"/>
</dbReference>
<dbReference type="InterPro" id="IPR000595">
    <property type="entry name" value="cNMP-bd_dom"/>
</dbReference>
<dbReference type="SMART" id="SM00419">
    <property type="entry name" value="HTH_CRP"/>
    <property type="match status" value="1"/>
</dbReference>
<dbReference type="SMART" id="SM00100">
    <property type="entry name" value="cNMP"/>
    <property type="match status" value="1"/>
</dbReference>
<dbReference type="InterPro" id="IPR036388">
    <property type="entry name" value="WH-like_DNA-bd_sf"/>
</dbReference>
<dbReference type="SUPFAM" id="SSF51206">
    <property type="entry name" value="cAMP-binding domain-like"/>
    <property type="match status" value="1"/>
</dbReference>
<name>A0A102KTT3_9BURK</name>
<dbReference type="InterPro" id="IPR012318">
    <property type="entry name" value="HTH_CRP"/>
</dbReference>
<dbReference type="InterPro" id="IPR050397">
    <property type="entry name" value="Env_Response_Regulators"/>
</dbReference>
<sequence>MIELSPSFDANRFLAALDRDDRAALASHLQLVHVKSGQVLCEPGETLAAVYLPVTTAVSLQYVSSGGMTLEVAEIGSEGVVCDDVVGGSGTMPCRAVACRDGFAYRLDRRAFDAAFDASPVLRHLLFVCLRLLIAQVSQITFCSRHHVLKHQLCRWFLLAYDRSRSIEIQVTHSMLAQMLGVRRETVTDAAGEIQKLGLIRQYRSSIVLADLPGLDRMACGCRGIVRDEMQRILSADAGVPAASRSGSCA</sequence>
<keyword evidence="2" id="KW-0238">DNA-binding</keyword>
<dbReference type="GO" id="GO:0003700">
    <property type="term" value="F:DNA-binding transcription factor activity"/>
    <property type="evidence" value="ECO:0007669"/>
    <property type="project" value="TreeGrafter"/>
</dbReference>
<gene>
    <name evidence="4" type="ORF">WI38_23740</name>
</gene>
<keyword evidence="3" id="KW-0804">Transcription</keyword>
<dbReference type="Pfam" id="PF13545">
    <property type="entry name" value="HTH_Crp_2"/>
    <property type="match status" value="1"/>
</dbReference>
<dbReference type="SUPFAM" id="SSF46785">
    <property type="entry name" value="Winged helix' DNA-binding domain"/>
    <property type="match status" value="1"/>
</dbReference>
<dbReference type="CDD" id="cd00038">
    <property type="entry name" value="CAP_ED"/>
    <property type="match status" value="1"/>
</dbReference>
<dbReference type="PANTHER" id="PTHR24567">
    <property type="entry name" value="CRP FAMILY TRANSCRIPTIONAL REGULATORY PROTEIN"/>
    <property type="match status" value="1"/>
</dbReference>
<accession>A0A102KTT3</accession>
<comment type="caution">
    <text evidence="4">The sequence shown here is derived from an EMBL/GenBank/DDBJ whole genome shotgun (WGS) entry which is preliminary data.</text>
</comment>
<evidence type="ECO:0000313" key="5">
    <source>
        <dbReference type="Proteomes" id="UP000065521"/>
    </source>
</evidence>
<keyword evidence="1" id="KW-0805">Transcription regulation</keyword>
<protein>
    <submittedName>
        <fullName evidence="4">Crp/Fnr family transcriptional regulator</fullName>
    </submittedName>
</protein>